<proteinExistence type="inferred from homology"/>
<dbReference type="Pfam" id="PF04545">
    <property type="entry name" value="Sigma70_r4"/>
    <property type="match status" value="1"/>
</dbReference>
<dbReference type="GO" id="GO:0005737">
    <property type="term" value="C:cytoplasm"/>
    <property type="evidence" value="ECO:0007669"/>
    <property type="project" value="UniProtKB-SubCell"/>
</dbReference>
<dbReference type="SUPFAM" id="SSF88946">
    <property type="entry name" value="Sigma2 domain of RNA polymerase sigma factors"/>
    <property type="match status" value="1"/>
</dbReference>
<comment type="subcellular location">
    <subcellularLocation>
        <location evidence="7">Cytoplasm</location>
    </subcellularLocation>
</comment>
<gene>
    <name evidence="7 11" type="primary">rpoH</name>
    <name evidence="11" type="ORF">KL86APRO_10765</name>
</gene>
<feature type="region of interest" description="Sigma-70 factor domain-2" evidence="7">
    <location>
        <begin position="52"/>
        <end position="121"/>
    </location>
</feature>
<keyword evidence="6 7" id="KW-0804">Transcription</keyword>
<dbReference type="NCBIfam" id="TIGR02937">
    <property type="entry name" value="sigma70-ECF"/>
    <property type="match status" value="1"/>
</dbReference>
<comment type="similarity">
    <text evidence="7">Belongs to the sigma-70 factor family. RpoH subfamily.</text>
</comment>
<dbReference type="PRINTS" id="PR00046">
    <property type="entry name" value="SIGMA70FCT"/>
</dbReference>
<dbReference type="Gene3D" id="1.20.140.160">
    <property type="match status" value="1"/>
</dbReference>
<evidence type="ECO:0000256" key="8">
    <source>
        <dbReference type="NCBIfam" id="TIGR02392"/>
    </source>
</evidence>
<keyword evidence="2 7" id="KW-0805">Transcription regulation</keyword>
<name>A0A212JAJ8_9PROT</name>
<feature type="short sequence motif" description="Interaction with polymerase core subunit RpoC" evidence="7">
    <location>
        <begin position="76"/>
        <end position="79"/>
    </location>
</feature>
<dbReference type="NCBIfam" id="TIGR02392">
    <property type="entry name" value="rpoH_proteo"/>
    <property type="match status" value="1"/>
</dbReference>
<dbReference type="AlphaFoldDB" id="A0A212JAJ8"/>
<dbReference type="InterPro" id="IPR007630">
    <property type="entry name" value="RNA_pol_sigma70_r4"/>
</dbReference>
<dbReference type="HAMAP" id="MF_00961">
    <property type="entry name" value="Sigma70_RpoH"/>
    <property type="match status" value="1"/>
</dbReference>
<evidence type="ECO:0000313" key="11">
    <source>
        <dbReference type="EMBL" id="SBV96483.1"/>
    </source>
</evidence>
<accession>A0A212JAJ8</accession>
<evidence type="ECO:0000256" key="3">
    <source>
        <dbReference type="ARBA" id="ARBA00023016"/>
    </source>
</evidence>
<keyword evidence="5 7" id="KW-0238">DNA-binding</keyword>
<evidence type="ECO:0000256" key="7">
    <source>
        <dbReference type="HAMAP-Rule" id="MF_00961"/>
    </source>
</evidence>
<comment type="function">
    <text evidence="7">Sigma factors are initiation factors that promote the attachment of RNA polymerase to specific initiation sites and are then released. This sigma factor is involved in regulation of expression of heat shock genes.</text>
</comment>
<dbReference type="PANTHER" id="PTHR30376:SF3">
    <property type="entry name" value="RNA POLYMERASE SIGMA FACTOR RPOH"/>
    <property type="match status" value="1"/>
</dbReference>
<dbReference type="CDD" id="cd06171">
    <property type="entry name" value="Sigma70_r4"/>
    <property type="match status" value="1"/>
</dbReference>
<dbReference type="PROSITE" id="PS00716">
    <property type="entry name" value="SIGMA70_2"/>
    <property type="match status" value="1"/>
</dbReference>
<organism evidence="11">
    <name type="scientific">uncultured Alphaproteobacteria bacterium</name>
    <dbReference type="NCBI Taxonomy" id="91750"/>
    <lineage>
        <taxon>Bacteria</taxon>
        <taxon>Pseudomonadati</taxon>
        <taxon>Pseudomonadota</taxon>
        <taxon>Alphaproteobacteria</taxon>
        <taxon>environmental samples</taxon>
    </lineage>
</organism>
<evidence type="ECO:0000256" key="2">
    <source>
        <dbReference type="ARBA" id="ARBA00023015"/>
    </source>
</evidence>
<evidence type="ECO:0000256" key="4">
    <source>
        <dbReference type="ARBA" id="ARBA00023082"/>
    </source>
</evidence>
<dbReference type="EMBL" id="FLUO01000001">
    <property type="protein sequence ID" value="SBV96483.1"/>
    <property type="molecule type" value="Genomic_DNA"/>
</dbReference>
<dbReference type="InterPro" id="IPR012759">
    <property type="entry name" value="RNA_pol_sigma_RpoH_proteobac"/>
</dbReference>
<dbReference type="Pfam" id="PF04542">
    <property type="entry name" value="Sigma70_r2"/>
    <property type="match status" value="1"/>
</dbReference>
<dbReference type="GO" id="GO:0006352">
    <property type="term" value="P:DNA-templated transcription initiation"/>
    <property type="evidence" value="ECO:0007669"/>
    <property type="project" value="UniProtKB-UniRule"/>
</dbReference>
<evidence type="ECO:0000256" key="6">
    <source>
        <dbReference type="ARBA" id="ARBA00023163"/>
    </source>
</evidence>
<evidence type="ECO:0000256" key="1">
    <source>
        <dbReference type="ARBA" id="ARBA00022490"/>
    </source>
</evidence>
<evidence type="ECO:0000256" key="5">
    <source>
        <dbReference type="ARBA" id="ARBA00023125"/>
    </source>
</evidence>
<feature type="domain" description="RNA polymerase sigma-70" evidence="10">
    <location>
        <begin position="252"/>
        <end position="278"/>
    </location>
</feature>
<dbReference type="GO" id="GO:0003677">
    <property type="term" value="F:DNA binding"/>
    <property type="evidence" value="ECO:0007669"/>
    <property type="project" value="UniProtKB-UniRule"/>
</dbReference>
<feature type="DNA-binding region" description="H-T-H motif" evidence="7">
    <location>
        <begin position="253"/>
        <end position="272"/>
    </location>
</feature>
<comment type="subunit">
    <text evidence="7">Interacts with the RNA polymerase core enzyme.</text>
</comment>
<dbReference type="InterPro" id="IPR013325">
    <property type="entry name" value="RNA_pol_sigma_r2"/>
</dbReference>
<comment type="caution">
    <text evidence="7">Lacks conserved residue(s) required for the propagation of feature annotation.</text>
</comment>
<reference evidence="11" key="1">
    <citation type="submission" date="2016-04" db="EMBL/GenBank/DDBJ databases">
        <authorList>
            <person name="Evans L.H."/>
            <person name="Alamgir A."/>
            <person name="Owens N."/>
            <person name="Weber N.D."/>
            <person name="Virtaneva K."/>
            <person name="Barbian K."/>
            <person name="Babar A."/>
            <person name="Rosenke K."/>
        </authorList>
    </citation>
    <scope>NUCLEOTIDE SEQUENCE</scope>
    <source>
        <strain evidence="11">86</strain>
    </source>
</reference>
<keyword evidence="1 7" id="KW-0963">Cytoplasm</keyword>
<evidence type="ECO:0000259" key="10">
    <source>
        <dbReference type="PROSITE" id="PS00716"/>
    </source>
</evidence>
<dbReference type="GO" id="GO:0016987">
    <property type="term" value="F:sigma factor activity"/>
    <property type="evidence" value="ECO:0007669"/>
    <property type="project" value="UniProtKB-UniRule"/>
</dbReference>
<dbReference type="InterPro" id="IPR000943">
    <property type="entry name" value="RNA_pol_sigma70"/>
</dbReference>
<feature type="domain" description="RNA polymerase sigma-70" evidence="9">
    <location>
        <begin position="76"/>
        <end position="89"/>
    </location>
</feature>
<keyword evidence="3 7" id="KW-0346">Stress response</keyword>
<evidence type="ECO:0000259" key="9">
    <source>
        <dbReference type="PROSITE" id="PS00715"/>
    </source>
</evidence>
<dbReference type="GO" id="GO:0009408">
    <property type="term" value="P:response to heat"/>
    <property type="evidence" value="ECO:0007669"/>
    <property type="project" value="UniProtKB-UniRule"/>
</dbReference>
<dbReference type="NCBIfam" id="NF005143">
    <property type="entry name" value="PRK06596.1"/>
    <property type="match status" value="1"/>
</dbReference>
<dbReference type="Gene3D" id="1.10.601.10">
    <property type="entry name" value="RNA Polymerase Primary Sigma Factor"/>
    <property type="match status" value="1"/>
</dbReference>
<dbReference type="InterPro" id="IPR007627">
    <property type="entry name" value="RNA_pol_sigma70_r2"/>
</dbReference>
<dbReference type="InterPro" id="IPR013324">
    <property type="entry name" value="RNA_pol_sigma_r3/r4-like"/>
</dbReference>
<dbReference type="PROSITE" id="PS00715">
    <property type="entry name" value="SIGMA70_1"/>
    <property type="match status" value="1"/>
</dbReference>
<dbReference type="PANTHER" id="PTHR30376">
    <property type="entry name" value="SIGMA FACTOR RPOH HEAT SHOCK RELATED"/>
    <property type="match status" value="1"/>
</dbReference>
<dbReference type="InterPro" id="IPR014284">
    <property type="entry name" value="RNA_pol_sigma-70_dom"/>
</dbReference>
<protein>
    <recommendedName>
        <fullName evidence="7 8">RNA polymerase sigma factor RpoH</fullName>
    </recommendedName>
    <alternativeName>
        <fullName evidence="7">RNA polymerase sigma-32 factor</fullName>
    </alternativeName>
</protein>
<keyword evidence="4 7" id="KW-0731">Sigma factor</keyword>
<dbReference type="SUPFAM" id="SSF88659">
    <property type="entry name" value="Sigma3 and sigma4 domains of RNA polymerase sigma factors"/>
    <property type="match status" value="1"/>
</dbReference>
<sequence length="301" mass="33770">MTTFSVPAISDEGGLQGYLRAIRAFPVLPADEEYMLSRRFTDHGDVEAAHKLVTSHLRLVAKIAMGYRHYGLPVADLISEGNVGLMRAVKKYDPERGFRLSTYAMWWIKAAINEYILNSWSMVKIGTVAAQKKLFFNLRRAKAALGRYEDGDLAPEDVKTIAENLGVPEHEVVTMNRRLSKPDATLNAPVGEDGGMERIELLVDRRPNQEETLSAQQETDLGHRLIADAMRGLSAREADIIRLRRLRSEPMTLEDIGKSYGISRERVRQIENRAFDKLARAIKEASGRLGHDAPEPALFLS</sequence>
<dbReference type="InterPro" id="IPR050813">
    <property type="entry name" value="Sigma-70_Factor"/>
</dbReference>